<gene>
    <name evidence="3" type="primary">dlat-1_1</name>
    <name evidence="3" type="ORF">E2C01_045652</name>
</gene>
<feature type="compositionally biased region" description="Pro residues" evidence="1">
    <location>
        <begin position="151"/>
        <end position="169"/>
    </location>
</feature>
<feature type="region of interest" description="Disordered" evidence="1">
    <location>
        <begin position="67"/>
        <end position="91"/>
    </location>
</feature>
<keyword evidence="4" id="KW-1185">Reference proteome</keyword>
<evidence type="ECO:0000259" key="2">
    <source>
        <dbReference type="Pfam" id="PF02817"/>
    </source>
</evidence>
<dbReference type="Pfam" id="PF02817">
    <property type="entry name" value="E3_binding"/>
    <property type="match status" value="1"/>
</dbReference>
<dbReference type="Proteomes" id="UP000324222">
    <property type="component" value="Unassembled WGS sequence"/>
</dbReference>
<dbReference type="EMBL" id="VSRR010010421">
    <property type="protein sequence ID" value="MPC51798.1"/>
    <property type="molecule type" value="Genomic_DNA"/>
</dbReference>
<evidence type="ECO:0000313" key="3">
    <source>
        <dbReference type="EMBL" id="MPC51798.1"/>
    </source>
</evidence>
<feature type="domain" description="Peripheral subunit-binding (PSBD)" evidence="2">
    <location>
        <begin position="185"/>
        <end position="203"/>
    </location>
</feature>
<dbReference type="OrthoDB" id="537444at2759"/>
<keyword evidence="3" id="KW-0670">Pyruvate</keyword>
<proteinExistence type="predicted"/>
<organism evidence="3 4">
    <name type="scientific">Portunus trituberculatus</name>
    <name type="common">Swimming crab</name>
    <name type="synonym">Neptunus trituberculatus</name>
    <dbReference type="NCBI Taxonomy" id="210409"/>
    <lineage>
        <taxon>Eukaryota</taxon>
        <taxon>Metazoa</taxon>
        <taxon>Ecdysozoa</taxon>
        <taxon>Arthropoda</taxon>
        <taxon>Crustacea</taxon>
        <taxon>Multicrustacea</taxon>
        <taxon>Malacostraca</taxon>
        <taxon>Eumalacostraca</taxon>
        <taxon>Eucarida</taxon>
        <taxon>Decapoda</taxon>
        <taxon>Pleocyemata</taxon>
        <taxon>Brachyura</taxon>
        <taxon>Eubrachyura</taxon>
        <taxon>Portunoidea</taxon>
        <taxon>Portunidae</taxon>
        <taxon>Portuninae</taxon>
        <taxon>Portunus</taxon>
    </lineage>
</organism>
<name>A0A5B7G3Q7_PORTR</name>
<keyword evidence="3" id="KW-0808">Transferase</keyword>
<feature type="region of interest" description="Disordered" evidence="1">
    <location>
        <begin position="128"/>
        <end position="179"/>
    </location>
</feature>
<dbReference type="InterPro" id="IPR004167">
    <property type="entry name" value="PSBD"/>
</dbReference>
<evidence type="ECO:0000313" key="4">
    <source>
        <dbReference type="Proteomes" id="UP000324222"/>
    </source>
</evidence>
<reference evidence="3 4" key="1">
    <citation type="submission" date="2019-05" db="EMBL/GenBank/DDBJ databases">
        <title>Another draft genome of Portunus trituberculatus and its Hox gene families provides insights of decapod evolution.</title>
        <authorList>
            <person name="Jeong J.-H."/>
            <person name="Song I."/>
            <person name="Kim S."/>
            <person name="Choi T."/>
            <person name="Kim D."/>
            <person name="Ryu S."/>
            <person name="Kim W."/>
        </authorList>
    </citation>
    <scope>NUCLEOTIDE SEQUENCE [LARGE SCALE GENOMIC DNA]</scope>
    <source>
        <tissue evidence="3">Muscle</tissue>
    </source>
</reference>
<dbReference type="GO" id="GO:0016746">
    <property type="term" value="F:acyltransferase activity"/>
    <property type="evidence" value="ECO:0007669"/>
    <property type="project" value="InterPro"/>
</dbReference>
<evidence type="ECO:0000256" key="1">
    <source>
        <dbReference type="SAM" id="MobiDB-lite"/>
    </source>
</evidence>
<sequence>MFRENLRVKVQNRTSPFSSIPPFPCLSKFGGLWGIGEPKEVRYGDPKQSKDKNCRFLFSDRHFSPLLYPAPPPKTPDSPQSPKLAGASGKDGMEEKGEVLFCTFTKLLCIIVSDEKDVAAFKDYKAPEEPSSTDAAAPPPSLSPTPASAAAPPPTPVAAAPPTPLPATSPTPHLTASGTAPGRLVFASPYAKKIAGEHNVDLSLDVASMCTMT</sequence>
<protein>
    <submittedName>
        <fullName evidence="3">Dihydrolipoyllysine-residue acetyltransferase component of pyruvate dehydrogenase complex, mitochondrial</fullName>
    </submittedName>
</protein>
<dbReference type="AlphaFoldDB" id="A0A5B7G3Q7"/>
<accession>A0A5B7G3Q7</accession>
<comment type="caution">
    <text evidence="3">The sequence shown here is derived from an EMBL/GenBank/DDBJ whole genome shotgun (WGS) entry which is preliminary data.</text>
</comment>